<reference evidence="2" key="1">
    <citation type="submission" date="2021-02" db="EMBL/GenBank/DDBJ databases">
        <authorList>
            <person name="Nowell W R."/>
        </authorList>
    </citation>
    <scope>NUCLEOTIDE SEQUENCE</scope>
</reference>
<evidence type="ECO:0000313" key="1">
    <source>
        <dbReference type="EMBL" id="CAF0775514.1"/>
    </source>
</evidence>
<evidence type="ECO:0000313" key="3">
    <source>
        <dbReference type="EMBL" id="CAF3556676.1"/>
    </source>
</evidence>
<evidence type="ECO:0000313" key="2">
    <source>
        <dbReference type="EMBL" id="CAF0924342.1"/>
    </source>
</evidence>
<evidence type="ECO:0000313" key="4">
    <source>
        <dbReference type="EMBL" id="CAF3703266.1"/>
    </source>
</evidence>
<protein>
    <submittedName>
        <fullName evidence="2">Uncharacterized protein</fullName>
    </submittedName>
</protein>
<dbReference type="OrthoDB" id="10057934at2759"/>
<proteinExistence type="predicted"/>
<evidence type="ECO:0000313" key="5">
    <source>
        <dbReference type="Proteomes" id="UP000663829"/>
    </source>
</evidence>
<sequence>MFPNEIFGKSINPLIHSLNELNIKTDNNSLLMIDNHSYDDLFDVLAPTPLGIGIEACSATNITNVEVISLSSTIQTSNSLSHLDSNNVSLVFSPAEQDINIDMSLESALDSMEYLSVSNNTDTIETLEEIPNSMLNSLNELSTSNDSVGSTPTEDPITDNAQITKKAILTTQYINPSETKISKKMKQLQFDGIYQYDTQKSVQIQITNQPRKEYRPRTLNESKTSAHYIRCEHGDTADYPTIKIDQRWRSANFNYIEVSLKAVDSTPHPYRIDNRSCDTRLSPGQFDRIIKDEPNNLLYFPVTEEDFVKGFKTFQVELIKSLQSDTITKELIKAKQLDKSYLVFTRCYIGQYGVERDQDTMAQSNCMTEGYGSVEVDIYTPTTGASQEYSSNWSHKIVNFTKNGNCVYFNAPPYQQLVGTATVDIVVSYQEEEIASLPYTYNESSIPSSTMSIDQLGLMMSPSCQISTTTNKRTKRLQPPMKSKLRI</sequence>
<dbReference type="EMBL" id="CAJNOK010000788">
    <property type="protein sequence ID" value="CAF0775514.1"/>
    <property type="molecule type" value="Genomic_DNA"/>
</dbReference>
<dbReference type="AlphaFoldDB" id="A0A814B7N4"/>
<name>A0A814B7N4_9BILA</name>
<gene>
    <name evidence="2" type="ORF">GPM918_LOCUS9833</name>
    <name evidence="1" type="ORF">OVA965_LOCUS3317</name>
    <name evidence="4" type="ORF">SRO942_LOCUS9834</name>
    <name evidence="3" type="ORF">TMI583_LOCUS3316</name>
</gene>
<dbReference type="Proteomes" id="UP000682733">
    <property type="component" value="Unassembled WGS sequence"/>
</dbReference>
<accession>A0A814B7N4</accession>
<dbReference type="Proteomes" id="UP000677228">
    <property type="component" value="Unassembled WGS sequence"/>
</dbReference>
<dbReference type="EMBL" id="CAJOBC010001870">
    <property type="protein sequence ID" value="CAF3703266.1"/>
    <property type="molecule type" value="Genomic_DNA"/>
</dbReference>
<dbReference type="Proteomes" id="UP000681722">
    <property type="component" value="Unassembled WGS sequence"/>
</dbReference>
<comment type="caution">
    <text evidence="2">The sequence shown here is derived from an EMBL/GenBank/DDBJ whole genome shotgun (WGS) entry which is preliminary data.</text>
</comment>
<keyword evidence="5" id="KW-1185">Reference proteome</keyword>
<organism evidence="2 5">
    <name type="scientific">Didymodactylos carnosus</name>
    <dbReference type="NCBI Taxonomy" id="1234261"/>
    <lineage>
        <taxon>Eukaryota</taxon>
        <taxon>Metazoa</taxon>
        <taxon>Spiralia</taxon>
        <taxon>Gnathifera</taxon>
        <taxon>Rotifera</taxon>
        <taxon>Eurotatoria</taxon>
        <taxon>Bdelloidea</taxon>
        <taxon>Philodinida</taxon>
        <taxon>Philodinidae</taxon>
        <taxon>Didymodactylos</taxon>
    </lineage>
</organism>
<dbReference type="Proteomes" id="UP000663829">
    <property type="component" value="Unassembled WGS sequence"/>
</dbReference>
<dbReference type="EMBL" id="CAJOBA010000788">
    <property type="protein sequence ID" value="CAF3556676.1"/>
    <property type="molecule type" value="Genomic_DNA"/>
</dbReference>
<dbReference type="EMBL" id="CAJNOQ010001870">
    <property type="protein sequence ID" value="CAF0924342.1"/>
    <property type="molecule type" value="Genomic_DNA"/>
</dbReference>